<feature type="transmembrane region" description="Helical" evidence="7">
    <location>
        <begin position="121"/>
        <end position="150"/>
    </location>
</feature>
<dbReference type="PROSITE" id="PS50283">
    <property type="entry name" value="NA_SOLUT_SYMP_3"/>
    <property type="match status" value="1"/>
</dbReference>
<dbReference type="Pfam" id="PF00474">
    <property type="entry name" value="SSF"/>
    <property type="match status" value="1"/>
</dbReference>
<sequence length="597" mass="65144">MNSLVFTIISCLFFMGLIAVYSYIKTKNQVNSSDGYFLAGRGLTGGFIAGSLLLTNLSAEQLIGLNGQAYSANMSNMAWEVTAGFSVIILALVLLPRYLGGAFSTLPGFLSSRFDDGVRRYVVVLFMLGYGLVTIPSVLYSGAIAVLQLFDLPGLMGISIDQAVWIMVWMIGLIGAAYAIFGGLKAVAISDTLNGIGLLLIGLTVPVIGLISLGSGNFLDGIYTITTTNPEKLNAVGSRDDAIPFGTIFTGMIFMNLFYWGTNQYVIQRTLGAKSLAEGQKGALLTGFYKLLVPLLMMIPGVIAFHLYGGELDPIDLAYPTIVANLLPGFLSGFFLAMLLGAVFSSFNSLLNSASTMFAYDIYKAGINPQATDTQMIRVSKWFGTILALMSFFVAPMLMNAPDGLWNIIREFTGFFNIPIITIVLVGIFTKRVPAVGAKIVIIFHVISYYFLIWGLPTFFGVEIPISFVHISAVLFVIETGIMLTAGRIRPLEKEHHFYANAKVDMTPWKYSLPVTVILFSLIILAYLVFSPIGAAYAGGVVSGWFFPAVGALLLLTAVFYVKALQSWRDKYEHFVHTTHEEAVQRTLERERDENLG</sequence>
<keyword evidence="5 7" id="KW-0472">Membrane</keyword>
<dbReference type="NCBIfam" id="NF007790">
    <property type="entry name" value="PRK10484.1"/>
    <property type="match status" value="1"/>
</dbReference>
<feature type="transmembrane region" description="Helical" evidence="7">
    <location>
        <begin position="6"/>
        <end position="24"/>
    </location>
</feature>
<feature type="transmembrane region" description="Helical" evidence="7">
    <location>
        <begin position="282"/>
        <end position="309"/>
    </location>
</feature>
<feature type="transmembrane region" description="Helical" evidence="7">
    <location>
        <begin position="162"/>
        <end position="181"/>
    </location>
</feature>
<evidence type="ECO:0000256" key="6">
    <source>
        <dbReference type="RuleBase" id="RU362091"/>
    </source>
</evidence>
<feature type="transmembrane region" description="Helical" evidence="7">
    <location>
        <begin position="329"/>
        <end position="351"/>
    </location>
</feature>
<accession>A0A419V7W6</accession>
<evidence type="ECO:0000256" key="7">
    <source>
        <dbReference type="SAM" id="Phobius"/>
    </source>
</evidence>
<dbReference type="EMBL" id="RAPK01000006">
    <property type="protein sequence ID" value="RKD76165.1"/>
    <property type="molecule type" value="Genomic_DNA"/>
</dbReference>
<dbReference type="AlphaFoldDB" id="A0A419V7W6"/>
<reference evidence="8 9" key="1">
    <citation type="submission" date="2018-09" db="EMBL/GenBank/DDBJ databases">
        <title>Genomic Encyclopedia of Archaeal and Bacterial Type Strains, Phase II (KMG-II): from individual species to whole genera.</title>
        <authorList>
            <person name="Goeker M."/>
        </authorList>
    </citation>
    <scope>NUCLEOTIDE SEQUENCE [LARGE SCALE GENOMIC DNA]</scope>
    <source>
        <strain evidence="8 9">DSM 17008</strain>
    </source>
</reference>
<dbReference type="OrthoDB" id="9814523at2"/>
<feature type="transmembrane region" description="Helical" evidence="7">
    <location>
        <begin position="511"/>
        <end position="530"/>
    </location>
</feature>
<feature type="transmembrane region" description="Helical" evidence="7">
    <location>
        <begin position="36"/>
        <end position="57"/>
    </location>
</feature>
<proteinExistence type="inferred from homology"/>
<dbReference type="Gene3D" id="1.20.1730.10">
    <property type="entry name" value="Sodium/glucose cotransporter"/>
    <property type="match status" value="1"/>
</dbReference>
<gene>
    <name evidence="8" type="ORF">ATL39_0377</name>
</gene>
<evidence type="ECO:0000313" key="9">
    <source>
        <dbReference type="Proteomes" id="UP000285120"/>
    </source>
</evidence>
<evidence type="ECO:0000256" key="2">
    <source>
        <dbReference type="ARBA" id="ARBA00006434"/>
    </source>
</evidence>
<dbReference type="RefSeq" id="WP_120191581.1">
    <property type="nucleotide sequence ID" value="NZ_RAPK01000006.1"/>
</dbReference>
<dbReference type="CDD" id="cd10328">
    <property type="entry name" value="SLC5sbd_YidK"/>
    <property type="match status" value="1"/>
</dbReference>
<comment type="caution">
    <text evidence="8">The sequence shown here is derived from an EMBL/GenBank/DDBJ whole genome shotgun (WGS) entry which is preliminary data.</text>
</comment>
<feature type="transmembrane region" description="Helical" evidence="7">
    <location>
        <begin position="536"/>
        <end position="562"/>
    </location>
</feature>
<feature type="transmembrane region" description="Helical" evidence="7">
    <location>
        <begin position="193"/>
        <end position="213"/>
    </location>
</feature>
<feature type="transmembrane region" description="Helical" evidence="7">
    <location>
        <begin position="436"/>
        <end position="456"/>
    </location>
</feature>
<organism evidence="8 9">
    <name type="scientific">Sinobaca qinghaiensis</name>
    <dbReference type="NCBI Taxonomy" id="342944"/>
    <lineage>
        <taxon>Bacteria</taxon>
        <taxon>Bacillati</taxon>
        <taxon>Bacillota</taxon>
        <taxon>Bacilli</taxon>
        <taxon>Bacillales</taxon>
        <taxon>Sporolactobacillaceae</taxon>
        <taxon>Sinobaca</taxon>
    </lineage>
</organism>
<dbReference type="GO" id="GO:0005886">
    <property type="term" value="C:plasma membrane"/>
    <property type="evidence" value="ECO:0007669"/>
    <property type="project" value="TreeGrafter"/>
</dbReference>
<dbReference type="InterPro" id="IPR038377">
    <property type="entry name" value="Na/Glc_symporter_sf"/>
</dbReference>
<evidence type="ECO:0000256" key="3">
    <source>
        <dbReference type="ARBA" id="ARBA00022692"/>
    </source>
</evidence>
<keyword evidence="4 7" id="KW-1133">Transmembrane helix</keyword>
<feature type="transmembrane region" description="Helical" evidence="7">
    <location>
        <begin position="382"/>
        <end position="400"/>
    </location>
</feature>
<evidence type="ECO:0000313" key="8">
    <source>
        <dbReference type="EMBL" id="RKD76165.1"/>
    </source>
</evidence>
<comment type="similarity">
    <text evidence="2 6">Belongs to the sodium:solute symporter (SSF) (TC 2.A.21) family.</text>
</comment>
<feature type="transmembrane region" description="Helical" evidence="7">
    <location>
        <begin position="412"/>
        <end position="429"/>
    </location>
</feature>
<keyword evidence="9" id="KW-1185">Reference proteome</keyword>
<evidence type="ECO:0000256" key="4">
    <source>
        <dbReference type="ARBA" id="ARBA00022989"/>
    </source>
</evidence>
<evidence type="ECO:0000256" key="5">
    <source>
        <dbReference type="ARBA" id="ARBA00023136"/>
    </source>
</evidence>
<keyword evidence="3 7" id="KW-0812">Transmembrane</keyword>
<comment type="subcellular location">
    <subcellularLocation>
        <location evidence="1">Membrane</location>
        <topology evidence="1">Multi-pass membrane protein</topology>
    </subcellularLocation>
</comment>
<dbReference type="NCBIfam" id="TIGR00813">
    <property type="entry name" value="sss"/>
    <property type="match status" value="1"/>
</dbReference>
<evidence type="ECO:0000256" key="1">
    <source>
        <dbReference type="ARBA" id="ARBA00004141"/>
    </source>
</evidence>
<dbReference type="PANTHER" id="PTHR11819:SF195">
    <property type="entry name" value="SODIUM_GLUCOSE COTRANSPORTER 4"/>
    <property type="match status" value="1"/>
</dbReference>
<dbReference type="Proteomes" id="UP000285120">
    <property type="component" value="Unassembled WGS sequence"/>
</dbReference>
<feature type="transmembrane region" description="Helical" evidence="7">
    <location>
        <begin position="242"/>
        <end position="261"/>
    </location>
</feature>
<protein>
    <submittedName>
        <fullName evidence="8">SSS family solute:Na+ symporter</fullName>
    </submittedName>
</protein>
<feature type="transmembrane region" description="Helical" evidence="7">
    <location>
        <begin position="77"/>
        <end position="100"/>
    </location>
</feature>
<dbReference type="PANTHER" id="PTHR11819">
    <property type="entry name" value="SOLUTE CARRIER FAMILY 5"/>
    <property type="match status" value="1"/>
</dbReference>
<name>A0A419V7W6_9BACL</name>
<dbReference type="GO" id="GO:0005412">
    <property type="term" value="F:D-glucose:sodium symporter activity"/>
    <property type="evidence" value="ECO:0007669"/>
    <property type="project" value="TreeGrafter"/>
</dbReference>
<feature type="transmembrane region" description="Helical" evidence="7">
    <location>
        <begin position="468"/>
        <end position="490"/>
    </location>
</feature>
<dbReference type="InterPro" id="IPR001734">
    <property type="entry name" value="Na/solute_symporter"/>
</dbReference>